<dbReference type="InterPro" id="IPR036278">
    <property type="entry name" value="Sialidase_sf"/>
</dbReference>
<dbReference type="OrthoDB" id="7294637at2"/>
<organism evidence="3 4">
    <name type="scientific">Dyadobacter soli</name>
    <dbReference type="NCBI Taxonomy" id="659014"/>
    <lineage>
        <taxon>Bacteria</taxon>
        <taxon>Pseudomonadati</taxon>
        <taxon>Bacteroidota</taxon>
        <taxon>Cytophagia</taxon>
        <taxon>Cytophagales</taxon>
        <taxon>Spirosomataceae</taxon>
        <taxon>Dyadobacter</taxon>
    </lineage>
</organism>
<dbReference type="RefSeq" id="WP_090154706.1">
    <property type="nucleotide sequence ID" value="NZ_FNAN01000013.1"/>
</dbReference>
<dbReference type="Gene3D" id="2.120.10.10">
    <property type="match status" value="1"/>
</dbReference>
<sequence>MLKTGLLAAFVLTCNALAAGTAMPGDSVPGVRKVRDVVIYEDKQFYATFPSVVKKKDGEILVAFRRAPERRGFGEKASSHVDPNAYLVTVKSKDGINWTKQPDLLYAHSLGGSQDPCMLQLRDGTLLCASYGWAFLRPDGMEKLKQPYFMTGEAVFLGGYIVRSTDGGKTWQGPIYPPHIQPEINLDVYGKPVPAYNRGAMYEGKDGRIFWVSAASESNKPKKTTNHLLISEDKGLTWKYSCVVATDEKASFNETSIYETPKGDLVAFLRSAELDDQACIARSTDGGKSFEKWEKMGFQGHPLQAMRLPDKRVLLVYGYRHKPFGIRARILNPECTDFATAKEIVLREDGGGYDIGYPWAVQLNDKQVLVTYYFNIDNGTRHIAGTILQIDK</sequence>
<dbReference type="PANTHER" id="PTHR43752:SF2">
    <property type="entry name" value="BNR_ASP-BOX REPEAT FAMILY PROTEIN"/>
    <property type="match status" value="1"/>
</dbReference>
<reference evidence="4" key="1">
    <citation type="submission" date="2016-10" db="EMBL/GenBank/DDBJ databases">
        <authorList>
            <person name="Varghese N."/>
            <person name="Submissions S."/>
        </authorList>
    </citation>
    <scope>NUCLEOTIDE SEQUENCE [LARGE SCALE GENOMIC DNA]</scope>
    <source>
        <strain evidence="4">DSM 25329</strain>
    </source>
</reference>
<dbReference type="AlphaFoldDB" id="A0A1G7PQ55"/>
<evidence type="ECO:0000259" key="2">
    <source>
        <dbReference type="Pfam" id="PF13088"/>
    </source>
</evidence>
<evidence type="ECO:0000256" key="1">
    <source>
        <dbReference type="SAM" id="SignalP"/>
    </source>
</evidence>
<dbReference type="EMBL" id="FNAN01000013">
    <property type="protein sequence ID" value="SDF88417.1"/>
    <property type="molecule type" value="Genomic_DNA"/>
</dbReference>
<dbReference type="SUPFAM" id="SSF50939">
    <property type="entry name" value="Sialidases"/>
    <property type="match status" value="1"/>
</dbReference>
<proteinExistence type="predicted"/>
<keyword evidence="4" id="KW-1185">Reference proteome</keyword>
<dbReference type="Proteomes" id="UP000198748">
    <property type="component" value="Unassembled WGS sequence"/>
</dbReference>
<feature type="signal peptide" evidence="1">
    <location>
        <begin position="1"/>
        <end position="18"/>
    </location>
</feature>
<feature type="domain" description="Sialidase" evidence="2">
    <location>
        <begin position="160"/>
        <end position="367"/>
    </location>
</feature>
<dbReference type="InterPro" id="IPR011040">
    <property type="entry name" value="Sialidase"/>
</dbReference>
<evidence type="ECO:0000313" key="4">
    <source>
        <dbReference type="Proteomes" id="UP000198748"/>
    </source>
</evidence>
<protein>
    <submittedName>
        <fullName evidence="3">BNR repeat-like domain-containing protein</fullName>
    </submittedName>
</protein>
<accession>A0A1G7PQ55</accession>
<dbReference type="PANTHER" id="PTHR43752">
    <property type="entry name" value="BNR/ASP-BOX REPEAT FAMILY PROTEIN"/>
    <property type="match status" value="1"/>
</dbReference>
<gene>
    <name evidence="3" type="ORF">SAMN04487996_11392</name>
</gene>
<dbReference type="CDD" id="cd15482">
    <property type="entry name" value="Sialidase_non-viral"/>
    <property type="match status" value="1"/>
</dbReference>
<feature type="chain" id="PRO_5011495065" evidence="1">
    <location>
        <begin position="19"/>
        <end position="392"/>
    </location>
</feature>
<name>A0A1G7PQ55_9BACT</name>
<evidence type="ECO:0000313" key="3">
    <source>
        <dbReference type="EMBL" id="SDF88417.1"/>
    </source>
</evidence>
<keyword evidence="1" id="KW-0732">Signal</keyword>
<dbReference type="Pfam" id="PF13088">
    <property type="entry name" value="BNR_2"/>
    <property type="match status" value="1"/>
</dbReference>
<dbReference type="STRING" id="659014.SAMN04487996_11392"/>